<protein>
    <submittedName>
        <fullName evidence="1">Uncharacterized protein</fullName>
    </submittedName>
</protein>
<evidence type="ECO:0000313" key="2">
    <source>
        <dbReference type="Proteomes" id="UP000186102"/>
    </source>
</evidence>
<name>A0A1Q8QWK9_9FIRM</name>
<reference evidence="1 2" key="1">
    <citation type="submission" date="2016-09" db="EMBL/GenBank/DDBJ databases">
        <title>Complete genome of Desulfosporosinus sp. OL.</title>
        <authorList>
            <person name="Mardanov A."/>
            <person name="Beletsky A."/>
            <person name="Panova A."/>
            <person name="Karnachuk O."/>
            <person name="Ravin N."/>
        </authorList>
    </citation>
    <scope>NUCLEOTIDE SEQUENCE [LARGE SCALE GENOMIC DNA]</scope>
    <source>
        <strain evidence="1 2">OL</strain>
    </source>
</reference>
<dbReference type="EMBL" id="MLBF01000015">
    <property type="protein sequence ID" value="OLN31737.1"/>
    <property type="molecule type" value="Genomic_DNA"/>
</dbReference>
<accession>A0A1Q8QWK9</accession>
<evidence type="ECO:0000313" key="1">
    <source>
        <dbReference type="EMBL" id="OLN31737.1"/>
    </source>
</evidence>
<organism evidence="1 2">
    <name type="scientific">Desulfosporosinus metallidurans</name>
    <dbReference type="NCBI Taxonomy" id="1888891"/>
    <lineage>
        <taxon>Bacteria</taxon>
        <taxon>Bacillati</taxon>
        <taxon>Bacillota</taxon>
        <taxon>Clostridia</taxon>
        <taxon>Eubacteriales</taxon>
        <taxon>Desulfitobacteriaceae</taxon>
        <taxon>Desulfosporosinus</taxon>
    </lineage>
</organism>
<dbReference type="Proteomes" id="UP000186102">
    <property type="component" value="Unassembled WGS sequence"/>
</dbReference>
<sequence length="48" mass="5391">MDESTDGRVIGIVKHGIIGMFIYLHTKNVKDYIGSIRLVGISLLIYKL</sequence>
<proteinExistence type="predicted"/>
<comment type="caution">
    <text evidence="1">The sequence shown here is derived from an EMBL/GenBank/DDBJ whole genome shotgun (WGS) entry which is preliminary data.</text>
</comment>
<gene>
    <name evidence="1" type="ORF">DSOL_2425</name>
</gene>
<dbReference type="AlphaFoldDB" id="A0A1Q8QWK9"/>
<keyword evidence="2" id="KW-1185">Reference proteome</keyword>